<feature type="compositionally biased region" description="Polar residues" evidence="1">
    <location>
        <begin position="7"/>
        <end position="18"/>
    </location>
</feature>
<feature type="compositionally biased region" description="Basic and acidic residues" evidence="1">
    <location>
        <begin position="178"/>
        <end position="190"/>
    </location>
</feature>
<name>A0AAN8X9T1_HALRR</name>
<feature type="compositionally biased region" description="Polar residues" evidence="1">
    <location>
        <begin position="249"/>
        <end position="267"/>
    </location>
</feature>
<feature type="region of interest" description="Disordered" evidence="1">
    <location>
        <begin position="169"/>
        <end position="190"/>
    </location>
</feature>
<comment type="caution">
    <text evidence="2">The sequence shown here is derived from an EMBL/GenBank/DDBJ whole genome shotgun (WGS) entry which is preliminary data.</text>
</comment>
<dbReference type="AlphaFoldDB" id="A0AAN8X9T1"/>
<protein>
    <submittedName>
        <fullName evidence="2">Uncharacterized protein</fullName>
    </submittedName>
</protein>
<dbReference type="EMBL" id="JAXCGZ010010430">
    <property type="protein sequence ID" value="KAK7075554.1"/>
    <property type="molecule type" value="Genomic_DNA"/>
</dbReference>
<feature type="region of interest" description="Disordered" evidence="1">
    <location>
        <begin position="338"/>
        <end position="408"/>
    </location>
</feature>
<dbReference type="Proteomes" id="UP001381693">
    <property type="component" value="Unassembled WGS sequence"/>
</dbReference>
<gene>
    <name evidence="2" type="ORF">SK128_012041</name>
</gene>
<sequence length="408" mass="43451">ASEKHNTTAAEVSQSNTVCPWDTSEEIPSSVSNICPWESSAPPSAQAQVQIRAPEQRLSHPKTRPDRSKSVDVSSLPKRQGSVSVAPSLTPVLTEGQPTASVCPWESQELPNRTTEKSKSIDVDVCPWEASSEPAKKASSSSAPGTVAIEHTVTQLSSLQTQVENVEKAQKSISCPASKERSSKEGARPPCERKISIQVCPWEEVEEETVVPLSHSSSGICNKPQGRQPSEMTERRLEFATKPKEKHISSSGESQTKPESLAVQTALETRIGISNEGASSPSSTCSSSSHSDSRRIKIDYTVRSGHLPGQYGLPVISAPAATVISATAQSQIVSTSCNTSITSSNSSITSSHQQATGAESPRAIGNLSCPTEGVSSRPSSPKATTNVVAPWEDNPPQKMTDICPWEDE</sequence>
<feature type="compositionally biased region" description="Low complexity" evidence="1">
    <location>
        <begin position="279"/>
        <end position="290"/>
    </location>
</feature>
<evidence type="ECO:0000256" key="1">
    <source>
        <dbReference type="SAM" id="MobiDB-lite"/>
    </source>
</evidence>
<feature type="compositionally biased region" description="Basic and acidic residues" evidence="1">
    <location>
        <begin position="54"/>
        <end position="70"/>
    </location>
</feature>
<feature type="compositionally biased region" description="Polar residues" evidence="1">
    <location>
        <begin position="214"/>
        <end position="231"/>
    </location>
</feature>
<feature type="region of interest" description="Disordered" evidence="1">
    <location>
        <begin position="211"/>
        <end position="294"/>
    </location>
</feature>
<feature type="non-terminal residue" evidence="2">
    <location>
        <position position="1"/>
    </location>
</feature>
<keyword evidence="3" id="KW-1185">Reference proteome</keyword>
<feature type="region of interest" description="Disordered" evidence="1">
    <location>
        <begin position="1"/>
        <end position="120"/>
    </location>
</feature>
<feature type="compositionally biased region" description="Basic and acidic residues" evidence="1">
    <location>
        <begin position="232"/>
        <end position="248"/>
    </location>
</feature>
<feature type="compositionally biased region" description="Polar residues" evidence="1">
    <location>
        <begin position="373"/>
        <end position="387"/>
    </location>
</feature>
<evidence type="ECO:0000313" key="3">
    <source>
        <dbReference type="Proteomes" id="UP001381693"/>
    </source>
</evidence>
<feature type="compositionally biased region" description="Low complexity" evidence="1">
    <location>
        <begin position="338"/>
        <end position="351"/>
    </location>
</feature>
<proteinExistence type="predicted"/>
<organism evidence="2 3">
    <name type="scientific">Halocaridina rubra</name>
    <name type="common">Hawaiian red shrimp</name>
    <dbReference type="NCBI Taxonomy" id="373956"/>
    <lineage>
        <taxon>Eukaryota</taxon>
        <taxon>Metazoa</taxon>
        <taxon>Ecdysozoa</taxon>
        <taxon>Arthropoda</taxon>
        <taxon>Crustacea</taxon>
        <taxon>Multicrustacea</taxon>
        <taxon>Malacostraca</taxon>
        <taxon>Eumalacostraca</taxon>
        <taxon>Eucarida</taxon>
        <taxon>Decapoda</taxon>
        <taxon>Pleocyemata</taxon>
        <taxon>Caridea</taxon>
        <taxon>Atyoidea</taxon>
        <taxon>Atyidae</taxon>
        <taxon>Halocaridina</taxon>
    </lineage>
</organism>
<evidence type="ECO:0000313" key="2">
    <source>
        <dbReference type="EMBL" id="KAK7075554.1"/>
    </source>
</evidence>
<reference evidence="2 3" key="1">
    <citation type="submission" date="2023-11" db="EMBL/GenBank/DDBJ databases">
        <title>Halocaridina rubra genome assembly.</title>
        <authorList>
            <person name="Smith C."/>
        </authorList>
    </citation>
    <scope>NUCLEOTIDE SEQUENCE [LARGE SCALE GENOMIC DNA]</scope>
    <source>
        <strain evidence="2">EP-1</strain>
        <tissue evidence="2">Whole</tissue>
    </source>
</reference>
<accession>A0AAN8X9T1</accession>